<evidence type="ECO:0000259" key="1">
    <source>
        <dbReference type="PROSITE" id="PS50994"/>
    </source>
</evidence>
<dbReference type="GO" id="GO:0003676">
    <property type="term" value="F:nucleic acid binding"/>
    <property type="evidence" value="ECO:0007669"/>
    <property type="project" value="InterPro"/>
</dbReference>
<comment type="caution">
    <text evidence="2">The sequence shown here is derived from an EMBL/GenBank/DDBJ whole genome shotgun (WGS) entry which is preliminary data.</text>
</comment>
<reference evidence="2 3" key="1">
    <citation type="journal article" date="2024" name="BMC Genomics">
        <title>De novo assembly and annotation of Popillia japonica's genome with initial clues to its potential as an invasive pest.</title>
        <authorList>
            <person name="Cucini C."/>
            <person name="Boschi S."/>
            <person name="Funari R."/>
            <person name="Cardaioli E."/>
            <person name="Iannotti N."/>
            <person name="Marturano G."/>
            <person name="Paoli F."/>
            <person name="Bruttini M."/>
            <person name="Carapelli A."/>
            <person name="Frati F."/>
            <person name="Nardi F."/>
        </authorList>
    </citation>
    <scope>NUCLEOTIDE SEQUENCE [LARGE SCALE GENOMIC DNA]</scope>
    <source>
        <strain evidence="2">DMR45628</strain>
    </source>
</reference>
<dbReference type="InterPro" id="IPR012337">
    <property type="entry name" value="RNaseH-like_sf"/>
</dbReference>
<dbReference type="PANTHER" id="PTHR46585">
    <property type="entry name" value="INTEGRASE CORE DOMAIN CONTAINING PROTEIN"/>
    <property type="match status" value="1"/>
</dbReference>
<dbReference type="GO" id="GO:0015074">
    <property type="term" value="P:DNA integration"/>
    <property type="evidence" value="ECO:0007669"/>
    <property type="project" value="InterPro"/>
</dbReference>
<organism evidence="2 3">
    <name type="scientific">Popillia japonica</name>
    <name type="common">Japanese beetle</name>
    <dbReference type="NCBI Taxonomy" id="7064"/>
    <lineage>
        <taxon>Eukaryota</taxon>
        <taxon>Metazoa</taxon>
        <taxon>Ecdysozoa</taxon>
        <taxon>Arthropoda</taxon>
        <taxon>Hexapoda</taxon>
        <taxon>Insecta</taxon>
        <taxon>Pterygota</taxon>
        <taxon>Neoptera</taxon>
        <taxon>Endopterygota</taxon>
        <taxon>Coleoptera</taxon>
        <taxon>Polyphaga</taxon>
        <taxon>Scarabaeiformia</taxon>
        <taxon>Scarabaeidae</taxon>
        <taxon>Rutelinae</taxon>
        <taxon>Popillia</taxon>
    </lineage>
</organism>
<feature type="domain" description="Integrase catalytic" evidence="1">
    <location>
        <begin position="1"/>
        <end position="143"/>
    </location>
</feature>
<dbReference type="InterPro" id="IPR001584">
    <property type="entry name" value="Integrase_cat-core"/>
</dbReference>
<dbReference type="PROSITE" id="PS50994">
    <property type="entry name" value="INTEGRASE"/>
    <property type="match status" value="1"/>
</dbReference>
<dbReference type="Pfam" id="PF00665">
    <property type="entry name" value="rve"/>
    <property type="match status" value="1"/>
</dbReference>
<sequence length="255" mass="30167">MLPYAKVNNGYKYILVVTNCFSKFVWAYPLKDKSANEVCIAMEKVLKIKPPKNLQTDQGNQFFNKHFKNMNKYNVNHYSTFGEKKAAIVERVNRTLKNLMWKEFNYRGTYTWINFLQEIVHKYNNIKHRTIHMKPIDVTKKNEKQLSTVYSHIKISNLNHKFKIGDYVRISKIRGVFDKSYTANCSTEIFKIKKVKISNPTTYILEDDKNNEIQGGYNEYQLQKVKYPDVYLVEKVLKTRNNRVLVKLLGLDNTQ</sequence>
<dbReference type="Gene3D" id="3.30.420.10">
    <property type="entry name" value="Ribonuclease H-like superfamily/Ribonuclease H"/>
    <property type="match status" value="1"/>
</dbReference>
<evidence type="ECO:0000313" key="2">
    <source>
        <dbReference type="EMBL" id="KAK9754690.1"/>
    </source>
</evidence>
<name>A0AAW1NA63_POPJA</name>
<proteinExistence type="predicted"/>
<accession>A0AAW1NA63</accession>
<evidence type="ECO:0000313" key="3">
    <source>
        <dbReference type="Proteomes" id="UP001458880"/>
    </source>
</evidence>
<dbReference type="PANTHER" id="PTHR46585:SF1">
    <property type="entry name" value="CHROMO DOMAIN-CONTAINING PROTEIN"/>
    <property type="match status" value="1"/>
</dbReference>
<keyword evidence="3" id="KW-1185">Reference proteome</keyword>
<dbReference type="AlphaFoldDB" id="A0AAW1NA63"/>
<dbReference type="InterPro" id="IPR036397">
    <property type="entry name" value="RNaseH_sf"/>
</dbReference>
<gene>
    <name evidence="2" type="ORF">QE152_g1142</name>
</gene>
<dbReference type="Proteomes" id="UP001458880">
    <property type="component" value="Unassembled WGS sequence"/>
</dbReference>
<dbReference type="EMBL" id="JASPKY010000006">
    <property type="protein sequence ID" value="KAK9754690.1"/>
    <property type="molecule type" value="Genomic_DNA"/>
</dbReference>
<protein>
    <recommendedName>
        <fullName evidence="1">Integrase catalytic domain-containing protein</fullName>
    </recommendedName>
</protein>
<dbReference type="SUPFAM" id="SSF53098">
    <property type="entry name" value="Ribonuclease H-like"/>
    <property type="match status" value="1"/>
</dbReference>